<dbReference type="SUPFAM" id="SSF53784">
    <property type="entry name" value="Phosphofructokinase"/>
    <property type="match status" value="1"/>
</dbReference>
<proteinExistence type="predicted"/>
<protein>
    <recommendedName>
        <fullName evidence="3">Phosphofructokinase domain-containing protein</fullName>
    </recommendedName>
</protein>
<reference evidence="1 2" key="1">
    <citation type="journal article" date="2020" name="Front. Microbiol.">
        <title>Single-cell genomics of novel Actinobacteria with the Wood-Ljungdahl pathway discovered in a serpentinizing system.</title>
        <authorList>
            <person name="Merino N."/>
            <person name="Kawai M."/>
            <person name="Boyd E.S."/>
            <person name="Colman D.R."/>
            <person name="McGlynn S.E."/>
            <person name="Nealson K.H."/>
            <person name="Kurokawa K."/>
            <person name="Hongoh Y."/>
        </authorList>
    </citation>
    <scope>NUCLEOTIDE SEQUENCE [LARGE SCALE GENOMIC DNA]</scope>
    <source>
        <strain evidence="1 2">S06</strain>
    </source>
</reference>
<name>A0A6V8NQZ6_9ACTN</name>
<dbReference type="EMBL" id="BLRV01000457">
    <property type="protein sequence ID" value="GFP22483.1"/>
    <property type="molecule type" value="Genomic_DNA"/>
</dbReference>
<feature type="non-terminal residue" evidence="1">
    <location>
        <position position="22"/>
    </location>
</feature>
<organism evidence="1 2">
    <name type="scientific">Candidatus Hakubella thermalkaliphila</name>
    <dbReference type="NCBI Taxonomy" id="2754717"/>
    <lineage>
        <taxon>Bacteria</taxon>
        <taxon>Bacillati</taxon>
        <taxon>Actinomycetota</taxon>
        <taxon>Actinomycetota incertae sedis</taxon>
        <taxon>Candidatus Hakubellales</taxon>
        <taxon>Candidatus Hakubellaceae</taxon>
        <taxon>Candidatus Hakubella</taxon>
    </lineage>
</organism>
<dbReference type="Gene3D" id="3.40.50.450">
    <property type="match status" value="1"/>
</dbReference>
<evidence type="ECO:0000313" key="1">
    <source>
        <dbReference type="EMBL" id="GFP22483.1"/>
    </source>
</evidence>
<gene>
    <name evidence="1" type="ORF">HKBW3S06_01711</name>
</gene>
<dbReference type="Proteomes" id="UP000580051">
    <property type="component" value="Unassembled WGS sequence"/>
</dbReference>
<dbReference type="GO" id="GO:0003872">
    <property type="term" value="F:6-phosphofructokinase activity"/>
    <property type="evidence" value="ECO:0007669"/>
    <property type="project" value="InterPro"/>
</dbReference>
<comment type="caution">
    <text evidence="1">The sequence shown here is derived from an EMBL/GenBank/DDBJ whole genome shotgun (WGS) entry which is preliminary data.</text>
</comment>
<evidence type="ECO:0008006" key="3">
    <source>
        <dbReference type="Google" id="ProtNLM"/>
    </source>
</evidence>
<accession>A0A6V8NQZ6</accession>
<dbReference type="InterPro" id="IPR035966">
    <property type="entry name" value="PKF_sf"/>
</dbReference>
<evidence type="ECO:0000313" key="2">
    <source>
        <dbReference type="Proteomes" id="UP000580051"/>
    </source>
</evidence>
<sequence length="22" mass="2141">MKKIGILSGGGDSPAINAAIRA</sequence>
<dbReference type="AlphaFoldDB" id="A0A6V8NQZ6"/>